<gene>
    <name evidence="2" type="ORF">B0A50_02141</name>
</gene>
<dbReference type="Proteomes" id="UP000308549">
    <property type="component" value="Unassembled WGS sequence"/>
</dbReference>
<evidence type="ECO:0008006" key="4">
    <source>
        <dbReference type="Google" id="ProtNLM"/>
    </source>
</evidence>
<dbReference type="PANTHER" id="PTHR34389">
    <property type="entry name" value="L-RHAMNOSE MUTAROTASE"/>
    <property type="match status" value="1"/>
</dbReference>
<protein>
    <recommendedName>
        <fullName evidence="4">L-rhamnose mutarotase</fullName>
    </recommendedName>
</protein>
<dbReference type="InterPro" id="IPR011008">
    <property type="entry name" value="Dimeric_a/b-barrel"/>
</dbReference>
<proteinExistence type="predicted"/>
<accession>A0A4U0UA19</accession>
<keyword evidence="3" id="KW-1185">Reference proteome</keyword>
<dbReference type="Gene3D" id="3.30.70.100">
    <property type="match status" value="1"/>
</dbReference>
<comment type="caution">
    <text evidence="2">The sequence shown here is derived from an EMBL/GenBank/DDBJ whole genome shotgun (WGS) entry which is preliminary data.</text>
</comment>
<dbReference type="PANTHER" id="PTHR34389:SF2">
    <property type="entry name" value="L-RHAMNOSE MUTAROTASE"/>
    <property type="match status" value="1"/>
</dbReference>
<evidence type="ECO:0000313" key="3">
    <source>
        <dbReference type="Proteomes" id="UP000308549"/>
    </source>
</evidence>
<dbReference type="EMBL" id="NAJL01000008">
    <property type="protein sequence ID" value="TKA31296.1"/>
    <property type="molecule type" value="Genomic_DNA"/>
</dbReference>
<name>A0A4U0UA19_9PEZI</name>
<evidence type="ECO:0000256" key="1">
    <source>
        <dbReference type="SAM" id="MobiDB-lite"/>
    </source>
</evidence>
<dbReference type="Pfam" id="PF05336">
    <property type="entry name" value="rhaM"/>
    <property type="match status" value="1"/>
</dbReference>
<sequence>MFCVSLGTPGLGDLLKDEDGGEGMQCVGKVKRMGELYSRFRPQRKEPDMLAPARHPAGDVPGSRTWAVSNQVPQATDGDKVTEIVTVDAQDLFSQLTTLAYLGKREPRRGLLSSMLEVCEGTIRVWRNWLSEQCETKKFTDGTPVAIHHETPDSHKTLGKGDSKVEDVAGKFYDPVKNNSVLWINTRDNSVGVKFRVKEKKWRRTVEMPILFESDVEVAVSYEVEFEEIFVRTTHLLLKLEKAQQEMTNQGASEPKRIGQIVRLKPASLKAYKECHDAAWPEVLQQIKDCNIIDYSIFYDDRSSTLFATMKWVGSDFDADMARMAANPKVREWWEMTDGMQESYVDGAVGSTDPKGWWKPLEEVFRFDG</sequence>
<dbReference type="SUPFAM" id="SSF54909">
    <property type="entry name" value="Dimeric alpha+beta barrel"/>
    <property type="match status" value="1"/>
</dbReference>
<organism evidence="2 3">
    <name type="scientific">Salinomyces thailandicus</name>
    <dbReference type="NCBI Taxonomy" id="706561"/>
    <lineage>
        <taxon>Eukaryota</taxon>
        <taxon>Fungi</taxon>
        <taxon>Dikarya</taxon>
        <taxon>Ascomycota</taxon>
        <taxon>Pezizomycotina</taxon>
        <taxon>Dothideomycetes</taxon>
        <taxon>Dothideomycetidae</taxon>
        <taxon>Mycosphaerellales</taxon>
        <taxon>Teratosphaeriaceae</taxon>
        <taxon>Salinomyces</taxon>
    </lineage>
</organism>
<dbReference type="InterPro" id="IPR008000">
    <property type="entry name" value="Rham/fucose_mutarotase"/>
</dbReference>
<dbReference type="OrthoDB" id="9981546at2759"/>
<dbReference type="AlphaFoldDB" id="A0A4U0UA19"/>
<reference evidence="2 3" key="1">
    <citation type="submission" date="2017-03" db="EMBL/GenBank/DDBJ databases">
        <title>Genomes of endolithic fungi from Antarctica.</title>
        <authorList>
            <person name="Coleine C."/>
            <person name="Masonjones S."/>
            <person name="Stajich J.E."/>
        </authorList>
    </citation>
    <scope>NUCLEOTIDE SEQUENCE [LARGE SCALE GENOMIC DNA]</scope>
    <source>
        <strain evidence="2 3">CCFEE 6315</strain>
    </source>
</reference>
<feature type="region of interest" description="Disordered" evidence="1">
    <location>
        <begin position="44"/>
        <end position="63"/>
    </location>
</feature>
<dbReference type="GO" id="GO:0016857">
    <property type="term" value="F:racemase and epimerase activity, acting on carbohydrates and derivatives"/>
    <property type="evidence" value="ECO:0007669"/>
    <property type="project" value="InterPro"/>
</dbReference>
<evidence type="ECO:0000313" key="2">
    <source>
        <dbReference type="EMBL" id="TKA31296.1"/>
    </source>
</evidence>